<feature type="binding site" evidence="7">
    <location>
        <position position="10"/>
    </location>
    <ligand>
        <name>a divalent metal cation</name>
        <dbReference type="ChEBI" id="CHEBI:60240"/>
    </ligand>
</feature>
<feature type="binding site" evidence="7">
    <location>
        <position position="12"/>
    </location>
    <ligand>
        <name>a divalent metal cation</name>
        <dbReference type="ChEBI" id="CHEBI:60240"/>
    </ligand>
</feature>
<evidence type="ECO:0000256" key="6">
    <source>
        <dbReference type="ARBA" id="ARBA00023239"/>
    </source>
</evidence>
<comment type="caution">
    <text evidence="7">Lacks conserved residue(s) required for the propagation of feature annotation.</text>
</comment>
<feature type="binding site" evidence="7">
    <location>
        <begin position="10"/>
        <end position="12"/>
    </location>
    <ligand>
        <name>4-CDP-2-C-methyl-D-erythritol 2-phosphate</name>
        <dbReference type="ChEBI" id="CHEBI:57919"/>
    </ligand>
</feature>
<feature type="site" description="Transition state stabilizer" evidence="7">
    <location>
        <position position="135"/>
    </location>
</feature>
<dbReference type="AlphaFoldDB" id="A0A5A8F4C9"/>
<evidence type="ECO:0000256" key="4">
    <source>
        <dbReference type="ARBA" id="ARBA00022723"/>
    </source>
</evidence>
<accession>A0A5A8F4C9</accession>
<dbReference type="EMBL" id="VFJB01000004">
    <property type="protein sequence ID" value="KAA0258366.1"/>
    <property type="molecule type" value="Genomic_DNA"/>
</dbReference>
<protein>
    <recommendedName>
        <fullName evidence="3 7">2-C-methyl-D-erythritol 2,4-cyclodiphosphate synthase</fullName>
        <shortName evidence="7">MECDP-synthase</shortName>
        <shortName evidence="7">MECPP-synthase</shortName>
        <shortName evidence="7">MECPS</shortName>
        <ecNumber evidence="3 7">4.6.1.12</ecNumber>
    </recommendedName>
</protein>
<evidence type="ECO:0000256" key="3">
    <source>
        <dbReference type="ARBA" id="ARBA00012579"/>
    </source>
</evidence>
<evidence type="ECO:0000256" key="2">
    <source>
        <dbReference type="ARBA" id="ARBA00004709"/>
    </source>
</evidence>
<dbReference type="FunFam" id="3.30.1330.50:FF:000003">
    <property type="entry name" value="2-C-methyl-D-erythritol 2,4-cyclodiphosphate synthase"/>
    <property type="match status" value="1"/>
</dbReference>
<keyword evidence="5 7" id="KW-0414">Isoprene biosynthesis</keyword>
<keyword evidence="11" id="KW-1185">Reference proteome</keyword>
<comment type="subunit">
    <text evidence="7">Homotrimer.</text>
</comment>
<dbReference type="GO" id="GO:0019288">
    <property type="term" value="P:isopentenyl diphosphate biosynthetic process, methylerythritol 4-phosphate pathway"/>
    <property type="evidence" value="ECO:0007669"/>
    <property type="project" value="UniProtKB-UniRule"/>
</dbReference>
<dbReference type="GO" id="GO:0016114">
    <property type="term" value="P:terpenoid biosynthetic process"/>
    <property type="evidence" value="ECO:0007669"/>
    <property type="project" value="InterPro"/>
</dbReference>
<dbReference type="UniPathway" id="UPA00056">
    <property type="reaction ID" value="UER00095"/>
</dbReference>
<evidence type="ECO:0000259" key="9">
    <source>
        <dbReference type="Pfam" id="PF02542"/>
    </source>
</evidence>
<evidence type="ECO:0000256" key="8">
    <source>
        <dbReference type="RuleBase" id="RU004395"/>
    </source>
</evidence>
<dbReference type="PANTHER" id="PTHR43181:SF1">
    <property type="entry name" value="2-C-METHYL-D-ERYTHRITOL 2,4-CYCLODIPHOSPHATE SYNTHASE, CHLOROPLASTIC"/>
    <property type="match status" value="1"/>
</dbReference>
<comment type="caution">
    <text evidence="10">The sequence shown here is derived from an EMBL/GenBank/DDBJ whole genome shotgun (WGS) entry which is preliminary data.</text>
</comment>
<dbReference type="EC" id="4.6.1.12" evidence="3 7"/>
<feature type="binding site" evidence="7">
    <location>
        <position position="44"/>
    </location>
    <ligand>
        <name>a divalent metal cation</name>
        <dbReference type="ChEBI" id="CHEBI:60240"/>
    </ligand>
</feature>
<evidence type="ECO:0000313" key="10">
    <source>
        <dbReference type="EMBL" id="KAA0258366.1"/>
    </source>
</evidence>
<dbReference type="PANTHER" id="PTHR43181">
    <property type="entry name" value="2-C-METHYL-D-ERYTHRITOL 2,4-CYCLODIPHOSPHATE SYNTHASE, CHLOROPLASTIC"/>
    <property type="match status" value="1"/>
</dbReference>
<feature type="domain" description="2-C-methyl-D-erythritol 2,4-cyclodiphosphate synthase" evidence="9">
    <location>
        <begin position="3"/>
        <end position="156"/>
    </location>
</feature>
<evidence type="ECO:0000256" key="7">
    <source>
        <dbReference type="HAMAP-Rule" id="MF_00107"/>
    </source>
</evidence>
<reference evidence="10 11" key="1">
    <citation type="submission" date="2019-06" db="EMBL/GenBank/DDBJ databases">
        <title>Genomic insights into carbon and energy metabolism of Deferribacter autotrophicus revealed new metabolic traits in the phylum Deferribacteres.</title>
        <authorList>
            <person name="Slobodkin A.I."/>
            <person name="Slobodkina G.B."/>
            <person name="Allioux M."/>
            <person name="Alain K."/>
            <person name="Jebbar M."/>
            <person name="Shadrin V."/>
            <person name="Kublanov I.V."/>
            <person name="Toshchakov S.V."/>
            <person name="Bonch-Osmolovskaya E.A."/>
        </authorList>
    </citation>
    <scope>NUCLEOTIDE SEQUENCE [LARGE SCALE GENOMIC DNA]</scope>
    <source>
        <strain evidence="10 11">SL50</strain>
    </source>
</reference>
<dbReference type="SUPFAM" id="SSF69765">
    <property type="entry name" value="IpsF-like"/>
    <property type="match status" value="1"/>
</dbReference>
<dbReference type="CDD" id="cd00554">
    <property type="entry name" value="MECDP_synthase"/>
    <property type="match status" value="1"/>
</dbReference>
<dbReference type="RefSeq" id="WP_149265923.1">
    <property type="nucleotide sequence ID" value="NZ_VFJB01000004.1"/>
</dbReference>
<comment type="pathway">
    <text evidence="2 7">Isoprenoid biosynthesis; isopentenyl diphosphate biosynthesis via DXP pathway; isopentenyl diphosphate from 1-deoxy-D-xylulose 5-phosphate: step 4/6.</text>
</comment>
<dbReference type="NCBIfam" id="TIGR00151">
    <property type="entry name" value="ispF"/>
    <property type="match status" value="1"/>
</dbReference>
<dbReference type="Gene3D" id="3.30.1330.50">
    <property type="entry name" value="2-C-methyl-D-erythritol 2,4-cyclodiphosphate synthase"/>
    <property type="match status" value="1"/>
</dbReference>
<sequence length="159" mass="17439">MKIKTGIGFDVHRFCEGRKLILGGVEIPYKYGLLGYSDADVLIHAIIDSILSPACGLDIGKVFPDNDKRYKDIDSKVLLEHAVNMVTEKGFYISNVDCTVIAEAPKISPFIDRMRETLSAILKIEYNDITIKGTTTEKLGFTGRGEGVAALAVSTLIKE</sequence>
<feature type="binding site" evidence="7">
    <location>
        <begin position="58"/>
        <end position="60"/>
    </location>
    <ligand>
        <name>4-CDP-2-C-methyl-D-erythritol 2-phosphate</name>
        <dbReference type="ChEBI" id="CHEBI:57919"/>
    </ligand>
</feature>
<feature type="binding site" evidence="7">
    <location>
        <position position="144"/>
    </location>
    <ligand>
        <name>4-CDP-2-C-methyl-D-erythritol 2-phosphate</name>
        <dbReference type="ChEBI" id="CHEBI:57919"/>
    </ligand>
</feature>
<feature type="binding site" evidence="7">
    <location>
        <begin position="134"/>
        <end position="137"/>
    </location>
    <ligand>
        <name>4-CDP-2-C-methyl-D-erythritol 2-phosphate</name>
        <dbReference type="ChEBI" id="CHEBI:57919"/>
    </ligand>
</feature>
<proteinExistence type="inferred from homology"/>
<dbReference type="Pfam" id="PF02542">
    <property type="entry name" value="YgbB"/>
    <property type="match status" value="1"/>
</dbReference>
<evidence type="ECO:0000256" key="1">
    <source>
        <dbReference type="ARBA" id="ARBA00000200"/>
    </source>
</evidence>
<feature type="binding site" evidence="7">
    <location>
        <begin position="63"/>
        <end position="67"/>
    </location>
    <ligand>
        <name>4-CDP-2-C-methyl-D-erythritol 2-phosphate</name>
        <dbReference type="ChEBI" id="CHEBI:57919"/>
    </ligand>
</feature>
<name>A0A5A8F4C9_9BACT</name>
<comment type="similarity">
    <text evidence="7 8">Belongs to the IspF family.</text>
</comment>
<comment type="cofactor">
    <cofactor evidence="7">
        <name>a divalent metal cation</name>
        <dbReference type="ChEBI" id="CHEBI:60240"/>
    </cofactor>
    <text evidence="7">Binds 1 divalent metal cation per subunit.</text>
</comment>
<organism evidence="10 11">
    <name type="scientific">Deferribacter autotrophicus</name>
    <dbReference type="NCBI Taxonomy" id="500465"/>
    <lineage>
        <taxon>Bacteria</taxon>
        <taxon>Pseudomonadati</taxon>
        <taxon>Deferribacterota</taxon>
        <taxon>Deferribacteres</taxon>
        <taxon>Deferribacterales</taxon>
        <taxon>Deferribacteraceae</taxon>
        <taxon>Deferribacter</taxon>
    </lineage>
</organism>
<dbReference type="GO" id="GO:0008685">
    <property type="term" value="F:2-C-methyl-D-erythritol 2,4-cyclodiphosphate synthase activity"/>
    <property type="evidence" value="ECO:0007669"/>
    <property type="project" value="UniProtKB-UniRule"/>
</dbReference>
<dbReference type="OrthoDB" id="9804336at2"/>
<dbReference type="Proteomes" id="UP000322876">
    <property type="component" value="Unassembled WGS sequence"/>
</dbReference>
<comment type="catalytic activity">
    <reaction evidence="1 7 8">
        <text>4-CDP-2-C-methyl-D-erythritol 2-phosphate = 2-C-methyl-D-erythritol 2,4-cyclic diphosphate + CMP</text>
        <dbReference type="Rhea" id="RHEA:23864"/>
        <dbReference type="ChEBI" id="CHEBI:57919"/>
        <dbReference type="ChEBI" id="CHEBI:58483"/>
        <dbReference type="ChEBI" id="CHEBI:60377"/>
        <dbReference type="EC" id="4.6.1.12"/>
    </reaction>
</comment>
<keyword evidence="4 7" id="KW-0479">Metal-binding</keyword>
<dbReference type="PROSITE" id="PS01350">
    <property type="entry name" value="ISPF"/>
    <property type="match status" value="1"/>
</dbReference>
<dbReference type="InterPro" id="IPR003526">
    <property type="entry name" value="MECDP_synthase"/>
</dbReference>
<comment type="function">
    <text evidence="7">Involved in the biosynthesis of isopentenyl diphosphate (IPP) and dimethylallyl diphosphate (DMAPP), two major building blocks of isoprenoid compounds. Catalyzes the conversion of 4-diphosphocytidyl-2-C-methyl-D-erythritol 2-phosphate (CDP-ME2P) to 2-C-methyl-D-erythritol 2,4-cyclodiphosphate (ME-CPP) with a corresponding release of cytidine 5-monophosphate (CMP).</text>
</comment>
<evidence type="ECO:0000256" key="5">
    <source>
        <dbReference type="ARBA" id="ARBA00023229"/>
    </source>
</evidence>
<dbReference type="InterPro" id="IPR036571">
    <property type="entry name" value="MECDP_synthase_sf"/>
</dbReference>
<dbReference type="GO" id="GO:0046872">
    <property type="term" value="F:metal ion binding"/>
    <property type="evidence" value="ECO:0007669"/>
    <property type="project" value="UniProtKB-KW"/>
</dbReference>
<evidence type="ECO:0000313" key="11">
    <source>
        <dbReference type="Proteomes" id="UP000322876"/>
    </source>
</evidence>
<dbReference type="InterPro" id="IPR020555">
    <property type="entry name" value="MECDP_synthase_CS"/>
</dbReference>
<dbReference type="HAMAP" id="MF_00107">
    <property type="entry name" value="IspF"/>
    <property type="match status" value="1"/>
</dbReference>
<feature type="binding site" evidence="7">
    <location>
        <position position="141"/>
    </location>
    <ligand>
        <name>4-CDP-2-C-methyl-D-erythritol 2-phosphate</name>
        <dbReference type="ChEBI" id="CHEBI:57919"/>
    </ligand>
</feature>
<keyword evidence="6 7" id="KW-0456">Lyase</keyword>
<gene>
    <name evidence="7" type="primary">ispF</name>
    <name evidence="10" type="ORF">FHQ18_04185</name>
</gene>